<evidence type="ECO:0000313" key="1">
    <source>
        <dbReference type="EMBL" id="MFC3670868.1"/>
    </source>
</evidence>
<evidence type="ECO:0000313" key="2">
    <source>
        <dbReference type="Proteomes" id="UP001595683"/>
    </source>
</evidence>
<dbReference type="Proteomes" id="UP001595683">
    <property type="component" value="Unassembled WGS sequence"/>
</dbReference>
<organism evidence="1 2">
    <name type="scientific">Novosphingobium pokkalii</name>
    <dbReference type="NCBI Taxonomy" id="1770194"/>
    <lineage>
        <taxon>Bacteria</taxon>
        <taxon>Pseudomonadati</taxon>
        <taxon>Pseudomonadota</taxon>
        <taxon>Alphaproteobacteria</taxon>
        <taxon>Sphingomonadales</taxon>
        <taxon>Sphingomonadaceae</taxon>
        <taxon>Novosphingobium</taxon>
    </lineage>
</organism>
<dbReference type="EMBL" id="JBHRYE010000010">
    <property type="protein sequence ID" value="MFC3670868.1"/>
    <property type="molecule type" value="Genomic_DNA"/>
</dbReference>
<gene>
    <name evidence="1" type="ORF">ACFOOT_05485</name>
</gene>
<reference evidence="2" key="1">
    <citation type="journal article" date="2019" name="Int. J. Syst. Evol. Microbiol.">
        <title>The Global Catalogue of Microorganisms (GCM) 10K type strain sequencing project: providing services to taxonomists for standard genome sequencing and annotation.</title>
        <authorList>
            <consortium name="The Broad Institute Genomics Platform"/>
            <consortium name="The Broad Institute Genome Sequencing Center for Infectious Disease"/>
            <person name="Wu L."/>
            <person name="Ma J."/>
        </authorList>
    </citation>
    <scope>NUCLEOTIDE SEQUENCE [LARGE SCALE GENOMIC DNA]</scope>
    <source>
        <strain evidence="2">KCTC 42224</strain>
    </source>
</reference>
<accession>A0ABV7V1A1</accession>
<dbReference type="RefSeq" id="WP_191322873.1">
    <property type="nucleotide sequence ID" value="NZ_BMZP01000002.1"/>
</dbReference>
<comment type="caution">
    <text evidence="1">The sequence shown here is derived from an EMBL/GenBank/DDBJ whole genome shotgun (WGS) entry which is preliminary data.</text>
</comment>
<name>A0ABV7V1A1_9SPHN</name>
<proteinExistence type="predicted"/>
<keyword evidence="2" id="KW-1185">Reference proteome</keyword>
<sequence>MAAPVFSLGAAQSPMAFAVSALVILPQSCYIRLKRRANPLPGALFVTRRQKQAANGKR</sequence>
<protein>
    <submittedName>
        <fullName evidence="1">Uncharacterized protein</fullName>
    </submittedName>
</protein>